<protein>
    <submittedName>
        <fullName evidence="2">Uncharacterized protein</fullName>
    </submittedName>
</protein>
<gene>
    <name evidence="2" type="ORF">CONPUDRAFT_73768</name>
</gene>
<proteinExistence type="predicted"/>
<dbReference type="Proteomes" id="UP000053558">
    <property type="component" value="Unassembled WGS sequence"/>
</dbReference>
<dbReference type="AlphaFoldDB" id="A0A5M3MPU6"/>
<reference evidence="3" key="1">
    <citation type="journal article" date="2012" name="Science">
        <title>The Paleozoic origin of enzymatic lignin decomposition reconstructed from 31 fungal genomes.</title>
        <authorList>
            <person name="Floudas D."/>
            <person name="Binder M."/>
            <person name="Riley R."/>
            <person name="Barry K."/>
            <person name="Blanchette R.A."/>
            <person name="Henrissat B."/>
            <person name="Martinez A.T."/>
            <person name="Otillar R."/>
            <person name="Spatafora J.W."/>
            <person name="Yadav J.S."/>
            <person name="Aerts A."/>
            <person name="Benoit I."/>
            <person name="Boyd A."/>
            <person name="Carlson A."/>
            <person name="Copeland A."/>
            <person name="Coutinho P.M."/>
            <person name="de Vries R.P."/>
            <person name="Ferreira P."/>
            <person name="Findley K."/>
            <person name="Foster B."/>
            <person name="Gaskell J."/>
            <person name="Glotzer D."/>
            <person name="Gorecki P."/>
            <person name="Heitman J."/>
            <person name="Hesse C."/>
            <person name="Hori C."/>
            <person name="Igarashi K."/>
            <person name="Jurgens J.A."/>
            <person name="Kallen N."/>
            <person name="Kersten P."/>
            <person name="Kohler A."/>
            <person name="Kuees U."/>
            <person name="Kumar T.K.A."/>
            <person name="Kuo A."/>
            <person name="LaButti K."/>
            <person name="Larrondo L.F."/>
            <person name="Lindquist E."/>
            <person name="Ling A."/>
            <person name="Lombard V."/>
            <person name="Lucas S."/>
            <person name="Lundell T."/>
            <person name="Martin R."/>
            <person name="McLaughlin D.J."/>
            <person name="Morgenstern I."/>
            <person name="Morin E."/>
            <person name="Murat C."/>
            <person name="Nagy L.G."/>
            <person name="Nolan M."/>
            <person name="Ohm R.A."/>
            <person name="Patyshakuliyeva A."/>
            <person name="Rokas A."/>
            <person name="Ruiz-Duenas F.J."/>
            <person name="Sabat G."/>
            <person name="Salamov A."/>
            <person name="Samejima M."/>
            <person name="Schmutz J."/>
            <person name="Slot J.C."/>
            <person name="St John F."/>
            <person name="Stenlid J."/>
            <person name="Sun H."/>
            <person name="Sun S."/>
            <person name="Syed K."/>
            <person name="Tsang A."/>
            <person name="Wiebenga A."/>
            <person name="Young D."/>
            <person name="Pisabarro A."/>
            <person name="Eastwood D.C."/>
            <person name="Martin F."/>
            <person name="Cullen D."/>
            <person name="Grigoriev I.V."/>
            <person name="Hibbett D.S."/>
        </authorList>
    </citation>
    <scope>NUCLEOTIDE SEQUENCE [LARGE SCALE GENOMIC DNA]</scope>
    <source>
        <strain evidence="3">RWD-64-598 SS2</strain>
    </source>
</reference>
<evidence type="ECO:0000313" key="2">
    <source>
        <dbReference type="EMBL" id="EIW80705.1"/>
    </source>
</evidence>
<dbReference type="KEGG" id="cput:CONPUDRAFT_73768"/>
<sequence>MQALIPLLDAFIRSLSTCTAANDGRGAFSHRTIRTPGKLGRASLAPQSSLGSDLNIDTMTVRMMMIRNITEFCSVHFVFTNSGNRFREFAPRATGSEKKGGTAAPPWVPVECVLRARRHEDVRKRVGNQITKSKSAYTHPPFSAYVQNHKQNWNTIPIPSTQYPGPIHRHPTTTPAPVLILQHRALEIAAQRTTTSVPKSQNQRIPTSAVPRQVLSKVHLDARILDPQWTPDNAPSHAHLQNLAAPLTERPLNRGWDPGTQPIPAHSGRETRRRSQNESETRGRFDDGFRDLELAPRFCVGAGGLARFILVAASVDRAICIGDSRAEEWDSENMSAAREMEGKKLFVARVVLLSNEQSSPNNPGYEIHITVDSSDHDETKLTRHTCTRKE</sequence>
<organism evidence="2 3">
    <name type="scientific">Coniophora puteana (strain RWD-64-598)</name>
    <name type="common">Brown rot fungus</name>
    <dbReference type="NCBI Taxonomy" id="741705"/>
    <lineage>
        <taxon>Eukaryota</taxon>
        <taxon>Fungi</taxon>
        <taxon>Dikarya</taxon>
        <taxon>Basidiomycota</taxon>
        <taxon>Agaricomycotina</taxon>
        <taxon>Agaricomycetes</taxon>
        <taxon>Agaricomycetidae</taxon>
        <taxon>Boletales</taxon>
        <taxon>Coniophorineae</taxon>
        <taxon>Coniophoraceae</taxon>
        <taxon>Coniophora</taxon>
    </lineage>
</organism>
<comment type="caution">
    <text evidence="2">The sequence shown here is derived from an EMBL/GenBank/DDBJ whole genome shotgun (WGS) entry which is preliminary data.</text>
</comment>
<dbReference type="RefSeq" id="XP_007769126.1">
    <property type="nucleotide sequence ID" value="XM_007770936.1"/>
</dbReference>
<name>A0A5M3MPU6_CONPW</name>
<dbReference type="GeneID" id="19209149"/>
<evidence type="ECO:0000313" key="3">
    <source>
        <dbReference type="Proteomes" id="UP000053558"/>
    </source>
</evidence>
<dbReference type="EMBL" id="JH711579">
    <property type="protein sequence ID" value="EIW80705.1"/>
    <property type="molecule type" value="Genomic_DNA"/>
</dbReference>
<keyword evidence="3" id="KW-1185">Reference proteome</keyword>
<accession>A0A5M3MPU6</accession>
<evidence type="ECO:0000256" key="1">
    <source>
        <dbReference type="SAM" id="MobiDB-lite"/>
    </source>
</evidence>
<feature type="compositionally biased region" description="Basic and acidic residues" evidence="1">
    <location>
        <begin position="267"/>
        <end position="284"/>
    </location>
</feature>
<feature type="region of interest" description="Disordered" evidence="1">
    <location>
        <begin position="249"/>
        <end position="284"/>
    </location>
</feature>